<reference evidence="11 12" key="1">
    <citation type="submission" date="2019-03" db="EMBL/GenBank/DDBJ databases">
        <title>Genomic Encyclopedia of Type Strains, Phase IV (KMG-IV): sequencing the most valuable type-strain genomes for metagenomic binning, comparative biology and taxonomic classification.</title>
        <authorList>
            <person name="Goeker M."/>
        </authorList>
    </citation>
    <scope>NUCLEOTIDE SEQUENCE [LARGE SCALE GENOMIC DNA]</scope>
    <source>
        <strain evidence="11 12">DSM 9035</strain>
    </source>
</reference>
<comment type="subcellular location">
    <subcellularLocation>
        <location evidence="5">Cytoplasm</location>
    </subcellularLocation>
</comment>
<evidence type="ECO:0000256" key="4">
    <source>
        <dbReference type="ARBA" id="ARBA00048267"/>
    </source>
</evidence>
<dbReference type="InterPro" id="IPR008248">
    <property type="entry name" value="CheB-like"/>
</dbReference>
<proteinExistence type="inferred from homology"/>
<dbReference type="PIRSF" id="PIRSF000876">
    <property type="entry name" value="RR_chemtxs_CheB"/>
    <property type="match status" value="1"/>
</dbReference>
<feature type="active site" evidence="5 6">
    <location>
        <position position="201"/>
    </location>
</feature>
<dbReference type="Gene3D" id="3.40.50.180">
    <property type="entry name" value="Methylesterase CheB, C-terminal domain"/>
    <property type="match status" value="1"/>
</dbReference>
<evidence type="ECO:0000256" key="5">
    <source>
        <dbReference type="HAMAP-Rule" id="MF_00099"/>
    </source>
</evidence>
<evidence type="ECO:0000313" key="11">
    <source>
        <dbReference type="EMBL" id="TCT01728.1"/>
    </source>
</evidence>
<dbReference type="Pfam" id="PF00072">
    <property type="entry name" value="Response_reg"/>
    <property type="match status" value="1"/>
</dbReference>
<dbReference type="EC" id="3.1.1.61" evidence="5"/>
<dbReference type="PANTHER" id="PTHR42872:SF6">
    <property type="entry name" value="PROTEIN-GLUTAMATE METHYLESTERASE_PROTEIN-GLUTAMINE GLUTAMINASE"/>
    <property type="match status" value="1"/>
</dbReference>
<comment type="catalytic activity">
    <reaction evidence="5">
        <text>L-glutaminyl-[protein] + H2O = L-glutamyl-[protein] + NH4(+)</text>
        <dbReference type="Rhea" id="RHEA:16441"/>
        <dbReference type="Rhea" id="RHEA-COMP:10207"/>
        <dbReference type="Rhea" id="RHEA-COMP:10208"/>
        <dbReference type="ChEBI" id="CHEBI:15377"/>
        <dbReference type="ChEBI" id="CHEBI:28938"/>
        <dbReference type="ChEBI" id="CHEBI:29973"/>
        <dbReference type="ChEBI" id="CHEBI:30011"/>
        <dbReference type="EC" id="3.5.1.44"/>
    </reaction>
</comment>
<dbReference type="InterPro" id="IPR011006">
    <property type="entry name" value="CheY-like_superfamily"/>
</dbReference>
<feature type="active site" evidence="5 6">
    <location>
        <position position="298"/>
    </location>
</feature>
<dbReference type="Proteomes" id="UP000294664">
    <property type="component" value="Unassembled WGS sequence"/>
</dbReference>
<dbReference type="InterPro" id="IPR035909">
    <property type="entry name" value="CheB_C"/>
</dbReference>
<dbReference type="CDD" id="cd16432">
    <property type="entry name" value="CheB_Rec"/>
    <property type="match status" value="1"/>
</dbReference>
<comment type="similarity">
    <text evidence="5">Belongs to the CheB family.</text>
</comment>
<dbReference type="SUPFAM" id="SSF52738">
    <property type="entry name" value="Methylesterase CheB, C-terminal domain"/>
    <property type="match status" value="1"/>
</dbReference>
<comment type="domain">
    <text evidence="5">Contains a C-terminal catalytic domain, and an N-terminal region which modulates catalytic activity.</text>
</comment>
<dbReference type="PANTHER" id="PTHR42872">
    <property type="entry name" value="PROTEIN-GLUTAMATE METHYLESTERASE/PROTEIN-GLUTAMINE GLUTAMINASE"/>
    <property type="match status" value="1"/>
</dbReference>
<evidence type="ECO:0000256" key="7">
    <source>
        <dbReference type="PROSITE-ProRule" id="PRU00169"/>
    </source>
</evidence>
<keyword evidence="1 5" id="KW-0963">Cytoplasm</keyword>
<dbReference type="GO" id="GO:0000156">
    <property type="term" value="F:phosphorelay response regulator activity"/>
    <property type="evidence" value="ECO:0007669"/>
    <property type="project" value="InterPro"/>
</dbReference>
<comment type="function">
    <text evidence="5">Involved in chemotaxis. Part of a chemotaxis signal transduction system that modulates chemotaxis in response to various stimuli. Catalyzes the demethylation of specific methylglutamate residues introduced into the chemoreceptors (methyl-accepting chemotaxis proteins or MCP) by CheR. Also mediates the irreversible deamidation of specific glutamine residues to glutamic acid.</text>
</comment>
<feature type="region of interest" description="Disordered" evidence="8">
    <location>
        <begin position="140"/>
        <end position="161"/>
    </location>
</feature>
<feature type="domain" description="Response regulatory" evidence="9">
    <location>
        <begin position="1"/>
        <end position="114"/>
    </location>
</feature>
<organism evidence="11 12">
    <name type="scientific">Aquabacter spiritensis</name>
    <dbReference type="NCBI Taxonomy" id="933073"/>
    <lineage>
        <taxon>Bacteria</taxon>
        <taxon>Pseudomonadati</taxon>
        <taxon>Pseudomonadota</taxon>
        <taxon>Alphaproteobacteria</taxon>
        <taxon>Hyphomicrobiales</taxon>
        <taxon>Xanthobacteraceae</taxon>
        <taxon>Aquabacter</taxon>
    </lineage>
</organism>
<feature type="domain" description="CheB-type methylesterase" evidence="10">
    <location>
        <begin position="162"/>
        <end position="356"/>
    </location>
</feature>
<dbReference type="InterPro" id="IPR001789">
    <property type="entry name" value="Sig_transdc_resp-reg_receiver"/>
</dbReference>
<dbReference type="SMART" id="SM00448">
    <property type="entry name" value="REC"/>
    <property type="match status" value="1"/>
</dbReference>
<evidence type="ECO:0000256" key="2">
    <source>
        <dbReference type="ARBA" id="ARBA00022500"/>
    </source>
</evidence>
<evidence type="ECO:0000256" key="6">
    <source>
        <dbReference type="PROSITE-ProRule" id="PRU00050"/>
    </source>
</evidence>
<keyword evidence="2 5" id="KW-0145">Chemotaxis</keyword>
<dbReference type="InterPro" id="IPR000673">
    <property type="entry name" value="Sig_transdc_resp-reg_Me-estase"/>
</dbReference>
<comment type="caution">
    <text evidence="11">The sequence shown here is derived from an EMBL/GenBank/DDBJ whole genome shotgun (WGS) entry which is preliminary data.</text>
</comment>
<dbReference type="Gene3D" id="3.40.50.2300">
    <property type="match status" value="1"/>
</dbReference>
<comment type="catalytic activity">
    <reaction evidence="4 5">
        <text>[protein]-L-glutamate 5-O-methyl ester + H2O = L-glutamyl-[protein] + methanol + H(+)</text>
        <dbReference type="Rhea" id="RHEA:23236"/>
        <dbReference type="Rhea" id="RHEA-COMP:10208"/>
        <dbReference type="Rhea" id="RHEA-COMP:10311"/>
        <dbReference type="ChEBI" id="CHEBI:15377"/>
        <dbReference type="ChEBI" id="CHEBI:15378"/>
        <dbReference type="ChEBI" id="CHEBI:17790"/>
        <dbReference type="ChEBI" id="CHEBI:29973"/>
        <dbReference type="ChEBI" id="CHEBI:82795"/>
        <dbReference type="EC" id="3.1.1.61"/>
    </reaction>
</comment>
<dbReference type="EMBL" id="SMAI01000017">
    <property type="protein sequence ID" value="TCT01728.1"/>
    <property type="molecule type" value="Genomic_DNA"/>
</dbReference>
<accession>A0A4V2UX08</accession>
<gene>
    <name evidence="5" type="primary">cheB</name>
    <name evidence="11" type="ORF">EDC64_11781</name>
</gene>
<evidence type="ECO:0000256" key="8">
    <source>
        <dbReference type="SAM" id="MobiDB-lite"/>
    </source>
</evidence>
<dbReference type="GO" id="GO:0008984">
    <property type="term" value="F:protein-glutamate methylesterase activity"/>
    <property type="evidence" value="ECO:0007669"/>
    <property type="project" value="UniProtKB-UniRule"/>
</dbReference>
<sequence>MVDDSALVRKLLGQILSAEPDFAVEFARNGLEALDQLAAFAPDVITLDIHMPQMDGLACLDRIMVERPCPVVMVSSLTADGADATLEALRLGAVDFVTKPRGAVSLHIETMAAALIAKVRAAAQAKLRASLRLKDRVRHRIGARPPTGAGRERASRRPRLSAASGDGLVLVGTSTGGPPALETLLTALPAAFPWPILVAQHMPATFTGPLSRRLDGLCAVTVAEVTQPTLLRPGHVYVGRGDADLVVSRRAAGLVAMAAPSQAGYPWHPSTDRLVRSAMDLLPAGQLIGVLMTGMGNDGAEAMALLHHAGGRTIAESEETAVVWGMPGELVRRDGADFVVPLPAIAACLRGLVPACP</sequence>
<dbReference type="EC" id="3.5.1.44" evidence="5"/>
<evidence type="ECO:0000256" key="3">
    <source>
        <dbReference type="ARBA" id="ARBA00022801"/>
    </source>
</evidence>
<keyword evidence="12" id="KW-1185">Reference proteome</keyword>
<dbReference type="NCBIfam" id="NF001965">
    <property type="entry name" value="PRK00742.1"/>
    <property type="match status" value="1"/>
</dbReference>
<name>A0A4V2UX08_9HYPH</name>
<dbReference type="PROSITE" id="PS50110">
    <property type="entry name" value="RESPONSE_REGULATORY"/>
    <property type="match status" value="1"/>
</dbReference>
<dbReference type="Pfam" id="PF01339">
    <property type="entry name" value="CheB_methylest"/>
    <property type="match status" value="1"/>
</dbReference>
<protein>
    <recommendedName>
        <fullName evidence="5">Protein-glutamate methylesterase/protein-glutamine glutaminase</fullName>
        <ecNumber evidence="5">3.1.1.61</ecNumber>
        <ecNumber evidence="5">3.5.1.44</ecNumber>
    </recommendedName>
</protein>
<dbReference type="HAMAP" id="MF_00099">
    <property type="entry name" value="CheB_chemtxs"/>
    <property type="match status" value="1"/>
</dbReference>
<dbReference type="PROSITE" id="PS50122">
    <property type="entry name" value="CHEB"/>
    <property type="match status" value="1"/>
</dbReference>
<feature type="active site" evidence="5 6">
    <location>
        <position position="174"/>
    </location>
</feature>
<evidence type="ECO:0000259" key="10">
    <source>
        <dbReference type="PROSITE" id="PS50122"/>
    </source>
</evidence>
<keyword evidence="3 5" id="KW-0378">Hydrolase</keyword>
<dbReference type="SUPFAM" id="SSF52172">
    <property type="entry name" value="CheY-like"/>
    <property type="match status" value="1"/>
</dbReference>
<evidence type="ECO:0000259" key="9">
    <source>
        <dbReference type="PROSITE" id="PS50110"/>
    </source>
</evidence>
<evidence type="ECO:0000256" key="1">
    <source>
        <dbReference type="ARBA" id="ARBA00022490"/>
    </source>
</evidence>
<dbReference type="GO" id="GO:0005737">
    <property type="term" value="C:cytoplasm"/>
    <property type="evidence" value="ECO:0007669"/>
    <property type="project" value="UniProtKB-SubCell"/>
</dbReference>
<dbReference type="AlphaFoldDB" id="A0A4V2UX08"/>
<evidence type="ECO:0000313" key="12">
    <source>
        <dbReference type="Proteomes" id="UP000294664"/>
    </source>
</evidence>
<comment type="PTM">
    <text evidence="5">Phosphorylated by CheA. Phosphorylation of the N-terminal regulatory domain activates the methylesterase activity.</text>
</comment>
<dbReference type="CDD" id="cd17541">
    <property type="entry name" value="REC_CheB-like"/>
    <property type="match status" value="1"/>
</dbReference>
<feature type="modified residue" description="4-aspartylphosphate" evidence="5 7">
    <location>
        <position position="48"/>
    </location>
</feature>
<keyword evidence="5 7" id="KW-0597">Phosphoprotein</keyword>
<dbReference type="GO" id="GO:0006935">
    <property type="term" value="P:chemotaxis"/>
    <property type="evidence" value="ECO:0007669"/>
    <property type="project" value="UniProtKB-UniRule"/>
</dbReference>
<dbReference type="GO" id="GO:0050568">
    <property type="term" value="F:protein-glutamine glutaminase activity"/>
    <property type="evidence" value="ECO:0007669"/>
    <property type="project" value="UniProtKB-UniRule"/>
</dbReference>